<dbReference type="SUPFAM" id="SSF47413">
    <property type="entry name" value="lambda repressor-like DNA-binding domains"/>
    <property type="match status" value="1"/>
</dbReference>
<evidence type="ECO:0000313" key="3">
    <source>
        <dbReference type="Proteomes" id="UP000516444"/>
    </source>
</evidence>
<dbReference type="Gene3D" id="1.10.260.40">
    <property type="entry name" value="lambda repressor-like DNA-binding domains"/>
    <property type="match status" value="1"/>
</dbReference>
<gene>
    <name evidence="2" type="ORF">GCM10017557_52220</name>
</gene>
<dbReference type="InterPro" id="IPR001387">
    <property type="entry name" value="Cro/C1-type_HTH"/>
</dbReference>
<dbReference type="EMBL" id="AP023440">
    <property type="protein sequence ID" value="BCL30363.1"/>
    <property type="molecule type" value="Genomic_DNA"/>
</dbReference>
<proteinExistence type="predicted"/>
<evidence type="ECO:0000313" key="2">
    <source>
        <dbReference type="EMBL" id="BCL30363.1"/>
    </source>
</evidence>
<name>A0A7G1P3K8_9ACTN</name>
<evidence type="ECO:0000259" key="1">
    <source>
        <dbReference type="PROSITE" id="PS50943"/>
    </source>
</evidence>
<organism evidence="2 3">
    <name type="scientific">Streptomyces aurantiacus</name>
    <dbReference type="NCBI Taxonomy" id="47760"/>
    <lineage>
        <taxon>Bacteria</taxon>
        <taxon>Bacillati</taxon>
        <taxon>Actinomycetota</taxon>
        <taxon>Actinomycetes</taxon>
        <taxon>Kitasatosporales</taxon>
        <taxon>Streptomycetaceae</taxon>
        <taxon>Streptomyces</taxon>
        <taxon>Streptomyces aurantiacus group</taxon>
    </lineage>
</organism>
<keyword evidence="3" id="KW-1185">Reference proteome</keyword>
<feature type="domain" description="HTH cro/C1-type" evidence="1">
    <location>
        <begin position="36"/>
        <end position="73"/>
    </location>
</feature>
<accession>A0A7G1P3K8</accession>
<dbReference type="RefSeq" id="WP_190852315.1">
    <property type="nucleotide sequence ID" value="NZ_AP023440.1"/>
</dbReference>
<dbReference type="InterPro" id="IPR010982">
    <property type="entry name" value="Lambda_DNA-bd_dom_sf"/>
</dbReference>
<dbReference type="AlphaFoldDB" id="A0A7G1P3K8"/>
<dbReference type="PROSITE" id="PS50943">
    <property type="entry name" value="HTH_CROC1"/>
    <property type="match status" value="1"/>
</dbReference>
<sequence length="438" mass="48533">MELDRHPLAHLRRHHHWSMNDLARLLRDQARRRGLRSGIDRNRIWLWETGGTTPSEESQSLLAEVFDVPATAIGHLRWPDWLPAFEQPVPFSPLGSRAALREVQVIRMDRRSFLVLGSSTLIEVAADWARIEPRHLSQALGGQNIDEELLTWLELRSGELRSFAAGPHPQVSGLIDAHLNTTIDLITQGRYTSATGRRLHGVAAGLAHCAAWLRFDADRHADAQRHWQAAVHAAHQAGDRDLAAVALSDLAYQATWLSRPADAIRVLEHARSRTRTAAARSLLDVRSARACAVLQDRHGTQRALASAETELERMNPHDTPPVVSWMSMADVNADAGRCWLDLGDPGRAGTAIDSGLSELDPRRSRTKAVFLTYRAEGSLHGRDAFAAAADARAALDTALDSGAARCIDLASALIRRLDDRIERPMIELREYARERLAG</sequence>
<dbReference type="GO" id="GO:0003677">
    <property type="term" value="F:DNA binding"/>
    <property type="evidence" value="ECO:0007669"/>
    <property type="project" value="InterPro"/>
</dbReference>
<dbReference type="KEGG" id="sgm:GCM10017557_52220"/>
<dbReference type="Proteomes" id="UP000516444">
    <property type="component" value="Chromosome"/>
</dbReference>
<protein>
    <recommendedName>
        <fullName evidence="1">HTH cro/C1-type domain-containing protein</fullName>
    </recommendedName>
</protein>
<dbReference type="CDD" id="cd00093">
    <property type="entry name" value="HTH_XRE"/>
    <property type="match status" value="1"/>
</dbReference>
<reference evidence="2 3" key="1">
    <citation type="journal article" date="2014" name="Int. J. Syst. Evol. Microbiol.">
        <title>Complete genome sequence of Corynebacterium casei LMG S-19264T (=DSM 44701T), isolated from a smear-ripened cheese.</title>
        <authorList>
            <consortium name="US DOE Joint Genome Institute (JGI-PGF)"/>
            <person name="Walter F."/>
            <person name="Albersmeier A."/>
            <person name="Kalinowski J."/>
            <person name="Ruckert C."/>
        </authorList>
    </citation>
    <scope>NUCLEOTIDE SEQUENCE [LARGE SCALE GENOMIC DNA]</scope>
    <source>
        <strain evidence="2 3">JCM 4677</strain>
    </source>
</reference>